<comment type="caution">
    <text evidence="3">The sequence shown here is derived from an EMBL/GenBank/DDBJ whole genome shotgun (WGS) entry which is preliminary data.</text>
</comment>
<keyword evidence="1" id="KW-0472">Membrane</keyword>
<keyword evidence="1" id="KW-0812">Transmembrane</keyword>
<dbReference type="EMBL" id="LJIJ01000126">
    <property type="protein sequence ID" value="ODN02072.1"/>
    <property type="molecule type" value="Genomic_DNA"/>
</dbReference>
<dbReference type="OrthoDB" id="152385at2759"/>
<evidence type="ECO:0000313" key="3">
    <source>
        <dbReference type="EMBL" id="ODN02072.1"/>
    </source>
</evidence>
<evidence type="ECO:0000259" key="2">
    <source>
        <dbReference type="PROSITE" id="PS50835"/>
    </source>
</evidence>
<accession>A0A1D2N9Z5</accession>
<dbReference type="InterPro" id="IPR013783">
    <property type="entry name" value="Ig-like_fold"/>
</dbReference>
<dbReference type="Gene3D" id="2.60.40.10">
    <property type="entry name" value="Immunoglobulins"/>
    <property type="match status" value="1"/>
</dbReference>
<dbReference type="PROSITE" id="PS50835">
    <property type="entry name" value="IG_LIKE"/>
    <property type="match status" value="1"/>
</dbReference>
<dbReference type="Proteomes" id="UP000094527">
    <property type="component" value="Unassembled WGS sequence"/>
</dbReference>
<dbReference type="InterPro" id="IPR036179">
    <property type="entry name" value="Ig-like_dom_sf"/>
</dbReference>
<proteinExistence type="predicted"/>
<keyword evidence="4" id="KW-1185">Reference proteome</keyword>
<dbReference type="InterPro" id="IPR007110">
    <property type="entry name" value="Ig-like_dom"/>
</dbReference>
<dbReference type="SUPFAM" id="SSF48726">
    <property type="entry name" value="Immunoglobulin"/>
    <property type="match status" value="1"/>
</dbReference>
<dbReference type="Pfam" id="PF07679">
    <property type="entry name" value="I-set"/>
    <property type="match status" value="1"/>
</dbReference>
<evidence type="ECO:0000313" key="4">
    <source>
        <dbReference type="Proteomes" id="UP000094527"/>
    </source>
</evidence>
<dbReference type="STRING" id="48709.A0A1D2N9Z5"/>
<evidence type="ECO:0000256" key="1">
    <source>
        <dbReference type="SAM" id="Phobius"/>
    </source>
</evidence>
<keyword evidence="1" id="KW-1133">Transmembrane helix</keyword>
<reference evidence="3 4" key="1">
    <citation type="journal article" date="2016" name="Genome Biol. Evol.">
        <title>Gene Family Evolution Reflects Adaptation to Soil Environmental Stressors in the Genome of the Collembolan Orchesella cincta.</title>
        <authorList>
            <person name="Faddeeva-Vakhrusheva A."/>
            <person name="Derks M.F."/>
            <person name="Anvar S.Y."/>
            <person name="Agamennone V."/>
            <person name="Suring W."/>
            <person name="Smit S."/>
            <person name="van Straalen N.M."/>
            <person name="Roelofs D."/>
        </authorList>
    </citation>
    <scope>NUCLEOTIDE SEQUENCE [LARGE SCALE GENOMIC DNA]</scope>
    <source>
        <tissue evidence="3">Mixed pool</tissue>
    </source>
</reference>
<dbReference type="AlphaFoldDB" id="A0A1D2N9Z5"/>
<name>A0A1D2N9Z5_ORCCI</name>
<protein>
    <submittedName>
        <fullName evidence="3">Down syndrome cell adhesion molecule-like protein Dscam2</fullName>
    </submittedName>
</protein>
<feature type="transmembrane region" description="Helical" evidence="1">
    <location>
        <begin position="55"/>
        <end position="80"/>
    </location>
</feature>
<dbReference type="InterPro" id="IPR013098">
    <property type="entry name" value="Ig_I-set"/>
</dbReference>
<organism evidence="3 4">
    <name type="scientific">Orchesella cincta</name>
    <name type="common">Springtail</name>
    <name type="synonym">Podura cincta</name>
    <dbReference type="NCBI Taxonomy" id="48709"/>
    <lineage>
        <taxon>Eukaryota</taxon>
        <taxon>Metazoa</taxon>
        <taxon>Ecdysozoa</taxon>
        <taxon>Arthropoda</taxon>
        <taxon>Hexapoda</taxon>
        <taxon>Collembola</taxon>
        <taxon>Entomobryomorpha</taxon>
        <taxon>Entomobryoidea</taxon>
        <taxon>Orchesellidae</taxon>
        <taxon>Orchesellinae</taxon>
        <taxon>Orchesella</taxon>
    </lineage>
</organism>
<sequence>MHAYPQFIYRFIEQTLQPGPAVSLKCSARGNPTPQVAWMLDGFPLPQSDRLVGRLIIRIFSASFVLLYATAYLTVFAQFVCSFHSP</sequence>
<gene>
    <name evidence="3" type="ORF">Ocin01_04641</name>
</gene>
<feature type="domain" description="Ig-like" evidence="2">
    <location>
        <begin position="5"/>
        <end position="86"/>
    </location>
</feature>